<proteinExistence type="predicted"/>
<accession>X1CUU7</accession>
<name>X1CUU7_9ZZZZ</name>
<protein>
    <submittedName>
        <fullName evidence="1">Uncharacterized protein</fullName>
    </submittedName>
</protein>
<evidence type="ECO:0000313" key="1">
    <source>
        <dbReference type="EMBL" id="GAH12281.1"/>
    </source>
</evidence>
<dbReference type="AlphaFoldDB" id="X1CUU7"/>
<comment type="caution">
    <text evidence="1">The sequence shown here is derived from an EMBL/GenBank/DDBJ whole genome shotgun (WGS) entry which is preliminary data.</text>
</comment>
<reference evidence="1" key="1">
    <citation type="journal article" date="2014" name="Front. Microbiol.">
        <title>High frequency of phylogenetically diverse reductive dehalogenase-homologous genes in deep subseafloor sedimentary metagenomes.</title>
        <authorList>
            <person name="Kawai M."/>
            <person name="Futagami T."/>
            <person name="Toyoda A."/>
            <person name="Takaki Y."/>
            <person name="Nishi S."/>
            <person name="Hori S."/>
            <person name="Arai W."/>
            <person name="Tsubouchi T."/>
            <person name="Morono Y."/>
            <person name="Uchiyama I."/>
            <person name="Ito T."/>
            <person name="Fujiyama A."/>
            <person name="Inagaki F."/>
            <person name="Takami H."/>
        </authorList>
    </citation>
    <scope>NUCLEOTIDE SEQUENCE</scope>
    <source>
        <strain evidence="1">Expedition CK06-06</strain>
    </source>
</reference>
<dbReference type="EMBL" id="BART01035226">
    <property type="protein sequence ID" value="GAH12281.1"/>
    <property type="molecule type" value="Genomic_DNA"/>
</dbReference>
<gene>
    <name evidence="1" type="ORF">S01H4_59920</name>
</gene>
<sequence length="151" mass="17702">TKPNLAIEIKSGNHYKLQKGKWCSCNNSENDMGTFNKWPEKLRIFGGQYIYYVFIEYCLTDTLADIVDVKIAPFYKFLGLNRDGLLKYREKDGNLRPKDFDAVSPIQTFEEFENLIPKTIKYRAKRIIKKHLQSIPEGERNAFLDSLKTHF</sequence>
<feature type="non-terminal residue" evidence="1">
    <location>
        <position position="1"/>
    </location>
</feature>
<organism evidence="1">
    <name type="scientific">marine sediment metagenome</name>
    <dbReference type="NCBI Taxonomy" id="412755"/>
    <lineage>
        <taxon>unclassified sequences</taxon>
        <taxon>metagenomes</taxon>
        <taxon>ecological metagenomes</taxon>
    </lineage>
</organism>